<reference evidence="2 3" key="1">
    <citation type="journal article" date="1992" name="Lakartidningen">
        <title>[Penicillin V and not amoxicillin is the first choice preparation in acute otitis].</title>
        <authorList>
            <person name="Kamme C."/>
            <person name="Lundgren K."/>
            <person name="Prellner K."/>
        </authorList>
    </citation>
    <scope>NUCLEOTIDE SEQUENCE [LARGE SCALE GENOMIC DNA]</scope>
    <source>
        <strain evidence="2 3">PC3997IV</strain>
    </source>
</reference>
<sequence length="153" mass="16985">MKNSKNKKIFTYMVVGALVMALSISCKNEETTGSGDIIGETNQNHPLQGIYSNGYYNSYAAVTNNGSYCSIIGKAYYSEQVSVNFDITVMNWYQEYGHTFAYAGSSSRDGEATIKSPTTDYFQVSYDAGNGLLRVNIRTNVNEIYTTSYLSKQ</sequence>
<accession>A0A5C8ENA0</accession>
<evidence type="ECO:0000313" key="3">
    <source>
        <dbReference type="Proteomes" id="UP000325002"/>
    </source>
</evidence>
<comment type="caution">
    <text evidence="2">The sequence shown here is derived from an EMBL/GenBank/DDBJ whole genome shotgun (WGS) entry which is preliminary data.</text>
</comment>
<gene>
    <name evidence="2" type="ORF">EPJ81_06960</name>
</gene>
<proteinExistence type="predicted"/>
<dbReference type="EMBL" id="SAYD01000018">
    <property type="protein sequence ID" value="TXJ38858.1"/>
    <property type="molecule type" value="Genomic_DNA"/>
</dbReference>
<dbReference type="PROSITE" id="PS51257">
    <property type="entry name" value="PROKAR_LIPOPROTEIN"/>
    <property type="match status" value="1"/>
</dbReference>
<evidence type="ECO:0000313" key="2">
    <source>
        <dbReference type="EMBL" id="TXJ38858.1"/>
    </source>
</evidence>
<dbReference type="Proteomes" id="UP000325002">
    <property type="component" value="Unassembled WGS sequence"/>
</dbReference>
<keyword evidence="1" id="KW-0732">Signal</keyword>
<organism evidence="2 3">
    <name type="scientific">Brachyspira aalborgi</name>
    <dbReference type="NCBI Taxonomy" id="29522"/>
    <lineage>
        <taxon>Bacteria</taxon>
        <taxon>Pseudomonadati</taxon>
        <taxon>Spirochaetota</taxon>
        <taxon>Spirochaetia</taxon>
        <taxon>Brachyspirales</taxon>
        <taxon>Brachyspiraceae</taxon>
        <taxon>Brachyspira</taxon>
    </lineage>
</organism>
<feature type="chain" id="PRO_5022757072" description="Lipocalin-like domain-containing protein" evidence="1">
    <location>
        <begin position="29"/>
        <end position="153"/>
    </location>
</feature>
<feature type="signal peptide" evidence="1">
    <location>
        <begin position="1"/>
        <end position="28"/>
    </location>
</feature>
<evidence type="ECO:0008006" key="4">
    <source>
        <dbReference type="Google" id="ProtNLM"/>
    </source>
</evidence>
<protein>
    <recommendedName>
        <fullName evidence="4">Lipocalin-like domain-containing protein</fullName>
    </recommendedName>
</protein>
<evidence type="ECO:0000256" key="1">
    <source>
        <dbReference type="SAM" id="SignalP"/>
    </source>
</evidence>
<name>A0A5C8ENA0_9SPIR</name>
<dbReference type="RefSeq" id="WP_147778459.1">
    <property type="nucleotide sequence ID" value="NZ_SAYD01000018.1"/>
</dbReference>
<dbReference type="AlphaFoldDB" id="A0A5C8ENA0"/>